<dbReference type="Proteomes" id="UP000017831">
    <property type="component" value="Unassembled WGS sequence"/>
</dbReference>
<dbReference type="AlphaFoldDB" id="U6RJL9"/>
<dbReference type="PANTHER" id="PTHR42967">
    <property type="entry name" value="METAL DEPENDENT HYDROLASE"/>
    <property type="match status" value="1"/>
</dbReference>
<protein>
    <recommendedName>
        <fullName evidence="3">Metallo-beta-lactamase domain-containing protein</fullName>
    </recommendedName>
</protein>
<organism evidence="1 2">
    <name type="scientific">Phocaeicola massiliensis B84634 = Timone 84634 = DSM 17679 = JCM 13223</name>
    <dbReference type="NCBI Taxonomy" id="1121098"/>
    <lineage>
        <taxon>Bacteria</taxon>
        <taxon>Pseudomonadati</taxon>
        <taxon>Bacteroidota</taxon>
        <taxon>Bacteroidia</taxon>
        <taxon>Bacteroidales</taxon>
        <taxon>Bacteroidaceae</taxon>
        <taxon>Phocaeicola</taxon>
    </lineage>
</organism>
<keyword evidence="2" id="KW-1185">Reference proteome</keyword>
<reference evidence="1 2" key="1">
    <citation type="submission" date="2013-04" db="EMBL/GenBank/DDBJ databases">
        <title>The Genome Sequence of Bacteroides massiliensis DSM 17679.</title>
        <authorList>
            <consortium name="The Broad Institute Genomics Platform"/>
            <person name="Earl A."/>
            <person name="Ward D."/>
            <person name="Feldgarden M."/>
            <person name="Gevers D."/>
            <person name="Martens E."/>
            <person name="Fenner L."/>
            <person name="Roux V."/>
            <person name="Mallet M.N."/>
            <person name="Raoult D."/>
            <person name="Walker B."/>
            <person name="Young S."/>
            <person name="Zeng Q."/>
            <person name="Gargeya S."/>
            <person name="Fitzgerald M."/>
            <person name="Haas B."/>
            <person name="Abouelleil A."/>
            <person name="Allen A.W."/>
            <person name="Alvarado L."/>
            <person name="Arachchi H.M."/>
            <person name="Berlin A.M."/>
            <person name="Chapman S.B."/>
            <person name="Gainer-Dewar J."/>
            <person name="Goldberg J."/>
            <person name="Griggs A."/>
            <person name="Gujja S."/>
            <person name="Hansen M."/>
            <person name="Howarth C."/>
            <person name="Imamovic A."/>
            <person name="Ireland A."/>
            <person name="Larimer J."/>
            <person name="McCowan C."/>
            <person name="Murphy C."/>
            <person name="Pearson M."/>
            <person name="Poon T.W."/>
            <person name="Priest M."/>
            <person name="Roberts A."/>
            <person name="Saif S."/>
            <person name="Shea T."/>
            <person name="Sisk P."/>
            <person name="Sykes S."/>
            <person name="Wortman J."/>
            <person name="Nusbaum C."/>
            <person name="Birren B."/>
        </authorList>
    </citation>
    <scope>NUCLEOTIDE SEQUENCE [LARGE SCALE GENOMIC DNA]</scope>
    <source>
        <strain evidence="2">B84634 / Timone 84634 / DSM 17679 / JCM 13223</strain>
    </source>
</reference>
<dbReference type="InterPro" id="IPR036866">
    <property type="entry name" value="RibonucZ/Hydroxyglut_hydro"/>
</dbReference>
<dbReference type="Pfam" id="PF13483">
    <property type="entry name" value="Lactamase_B_3"/>
    <property type="match status" value="1"/>
</dbReference>
<proteinExistence type="predicted"/>
<sequence>MELVYIYHSGFALLGDGYTVIMDYYRDTEDKQAEAALRRLMNEQPEEPVVAPEQGKVHDELLHRPGKLYVLASHFHPDHFNKEVLDWKTQRPDIIYIFSKDILKHRRAQKEDAVWLKKGEEYADETLSVRAFGSTDVGVSFLIEVENKKFFHAGDLNNWHWMEESTEQEWKGYEKNFLHEVDNLYDYTHELDVAMFPVDPRLGREYMRGPEQFVKRIKTNIFVPMHFAPDYGKANAFRALAETHGTHFIEIKYPGQIIKI</sequence>
<dbReference type="GeneID" id="60063066"/>
<evidence type="ECO:0000313" key="1">
    <source>
        <dbReference type="EMBL" id="EOA56705.1"/>
    </source>
</evidence>
<dbReference type="RefSeq" id="WP_005937602.1">
    <property type="nucleotide sequence ID" value="NZ_KB890397.1"/>
</dbReference>
<comment type="caution">
    <text evidence="1">The sequence shown here is derived from an EMBL/GenBank/DDBJ whole genome shotgun (WGS) entry which is preliminary data.</text>
</comment>
<dbReference type="HOGENOM" id="CLU_061731_0_0_10"/>
<gene>
    <name evidence="1" type="ORF">HMPREF1534_00893</name>
</gene>
<dbReference type="PANTHER" id="PTHR42967:SF1">
    <property type="entry name" value="MBL FOLD METALLO-HYDROLASE"/>
    <property type="match status" value="1"/>
</dbReference>
<evidence type="ECO:0008006" key="3">
    <source>
        <dbReference type="Google" id="ProtNLM"/>
    </source>
</evidence>
<dbReference type="OrthoDB" id="36975at2"/>
<accession>U6RJL9</accession>
<dbReference type="SUPFAM" id="SSF56281">
    <property type="entry name" value="Metallo-hydrolase/oxidoreductase"/>
    <property type="match status" value="1"/>
</dbReference>
<dbReference type="EMBL" id="AQHY01000010">
    <property type="protein sequence ID" value="EOA56705.1"/>
    <property type="molecule type" value="Genomic_DNA"/>
</dbReference>
<dbReference type="eggNOG" id="COG2220">
    <property type="taxonomic scope" value="Bacteria"/>
</dbReference>
<dbReference type="PATRIC" id="fig|1121098.3.peg.904"/>
<dbReference type="Gene3D" id="3.60.15.10">
    <property type="entry name" value="Ribonuclease Z/Hydroxyacylglutathione hydrolase-like"/>
    <property type="match status" value="1"/>
</dbReference>
<name>U6RJL9_9BACT</name>
<evidence type="ECO:0000313" key="2">
    <source>
        <dbReference type="Proteomes" id="UP000017831"/>
    </source>
</evidence>
<dbReference type="STRING" id="1121098.HMPREF1534_00893"/>